<dbReference type="SUPFAM" id="SSF46689">
    <property type="entry name" value="Homeodomain-like"/>
    <property type="match status" value="1"/>
</dbReference>
<feature type="domain" description="HTH tetR-type" evidence="5">
    <location>
        <begin position="8"/>
        <end position="68"/>
    </location>
</feature>
<keyword evidence="3" id="KW-0804">Transcription</keyword>
<evidence type="ECO:0000256" key="3">
    <source>
        <dbReference type="ARBA" id="ARBA00023163"/>
    </source>
</evidence>
<dbReference type="InterPro" id="IPR050109">
    <property type="entry name" value="HTH-type_TetR-like_transc_reg"/>
</dbReference>
<protein>
    <submittedName>
        <fullName evidence="6">TetR family transcriptional regulator</fullName>
    </submittedName>
</protein>
<dbReference type="Proteomes" id="UP001162740">
    <property type="component" value="Chromosome"/>
</dbReference>
<evidence type="ECO:0000256" key="1">
    <source>
        <dbReference type="ARBA" id="ARBA00023015"/>
    </source>
</evidence>
<reference evidence="6 7" key="1">
    <citation type="journal article" date="2021" name="Front. Microbiol.">
        <title>Bacterial Transformation of Aromatic Monomers in Softwood Black Liquor.</title>
        <authorList>
            <person name="Navas L.E."/>
            <person name="Dexter G."/>
            <person name="Liu J."/>
            <person name="Levy-Booth D."/>
            <person name="Cho M."/>
            <person name="Jang S.K."/>
            <person name="Mansfield S.D."/>
            <person name="Renneckar S."/>
            <person name="Mohn W.W."/>
            <person name="Eltis L.D."/>
        </authorList>
    </citation>
    <scope>NUCLEOTIDE SEQUENCE [LARGE SCALE GENOMIC DNA]</scope>
    <source>
        <strain evidence="6 7">GD02</strain>
    </source>
</reference>
<accession>A0AA47A2C8</accession>
<sequence>MPAPVDHHARRRQITAAARRVICRGGLDAVTFQSVAAEAGISVRLVQYYFGTKKDFLLATHRSVMDDAGTRFTRRRNELGPDATPREAIRAVLTELLPLDEQRREETLVLGAFGWSAITGGGITAEDTFAAPRALTTIVADQLRRAPTGEDAGDPEADADLVVMAAGGLAQGMLQGYSTSRTPLELVEHLLDRVLGSTER</sequence>
<evidence type="ECO:0000256" key="2">
    <source>
        <dbReference type="ARBA" id="ARBA00023125"/>
    </source>
</evidence>
<dbReference type="RefSeq" id="WP_120282924.1">
    <property type="nucleotide sequence ID" value="NZ_CP083974.1"/>
</dbReference>
<gene>
    <name evidence="6" type="ORF">KUM34_014200</name>
</gene>
<dbReference type="InterPro" id="IPR001647">
    <property type="entry name" value="HTH_TetR"/>
</dbReference>
<evidence type="ECO:0000259" key="5">
    <source>
        <dbReference type="PROSITE" id="PS50977"/>
    </source>
</evidence>
<evidence type="ECO:0000256" key="4">
    <source>
        <dbReference type="PROSITE-ProRule" id="PRU00335"/>
    </source>
</evidence>
<dbReference type="GO" id="GO:0003700">
    <property type="term" value="F:DNA-binding transcription factor activity"/>
    <property type="evidence" value="ECO:0007669"/>
    <property type="project" value="TreeGrafter"/>
</dbReference>
<evidence type="ECO:0000313" key="7">
    <source>
        <dbReference type="Proteomes" id="UP001162740"/>
    </source>
</evidence>
<dbReference type="SUPFAM" id="SSF48498">
    <property type="entry name" value="Tetracyclin repressor-like, C-terminal domain"/>
    <property type="match status" value="1"/>
</dbReference>
<dbReference type="PANTHER" id="PTHR30055">
    <property type="entry name" value="HTH-TYPE TRANSCRIPTIONAL REGULATOR RUTR"/>
    <property type="match status" value="1"/>
</dbReference>
<organism evidence="6 7">
    <name type="scientific">Rhodococcus rhodochrous</name>
    <dbReference type="NCBI Taxonomy" id="1829"/>
    <lineage>
        <taxon>Bacteria</taxon>
        <taxon>Bacillati</taxon>
        <taxon>Actinomycetota</taxon>
        <taxon>Actinomycetes</taxon>
        <taxon>Mycobacteriales</taxon>
        <taxon>Nocardiaceae</taxon>
        <taxon>Rhodococcus</taxon>
    </lineage>
</organism>
<dbReference type="InterPro" id="IPR036271">
    <property type="entry name" value="Tet_transcr_reg_TetR-rel_C_sf"/>
</dbReference>
<dbReference type="PROSITE" id="PS50977">
    <property type="entry name" value="HTH_TETR_2"/>
    <property type="match status" value="1"/>
</dbReference>
<dbReference type="InterPro" id="IPR009057">
    <property type="entry name" value="Homeodomain-like_sf"/>
</dbReference>
<dbReference type="Gene3D" id="1.10.357.10">
    <property type="entry name" value="Tetracycline Repressor, domain 2"/>
    <property type="match status" value="1"/>
</dbReference>
<keyword evidence="1" id="KW-0805">Transcription regulation</keyword>
<dbReference type="GO" id="GO:0000976">
    <property type="term" value="F:transcription cis-regulatory region binding"/>
    <property type="evidence" value="ECO:0007669"/>
    <property type="project" value="TreeGrafter"/>
</dbReference>
<keyword evidence="2 4" id="KW-0238">DNA-binding</keyword>
<feature type="DNA-binding region" description="H-T-H motif" evidence="4">
    <location>
        <begin position="31"/>
        <end position="50"/>
    </location>
</feature>
<dbReference type="PANTHER" id="PTHR30055:SF234">
    <property type="entry name" value="HTH-TYPE TRANSCRIPTIONAL REGULATOR BETI"/>
    <property type="match status" value="1"/>
</dbReference>
<dbReference type="Pfam" id="PF00440">
    <property type="entry name" value="TetR_N"/>
    <property type="match status" value="1"/>
</dbReference>
<proteinExistence type="predicted"/>
<name>A0AA47A2C8_RHORH</name>
<dbReference type="AlphaFoldDB" id="A0AA47A2C8"/>
<dbReference type="EMBL" id="CP083974">
    <property type="protein sequence ID" value="UZF43074.1"/>
    <property type="molecule type" value="Genomic_DNA"/>
</dbReference>
<evidence type="ECO:0000313" key="6">
    <source>
        <dbReference type="EMBL" id="UZF43074.1"/>
    </source>
</evidence>